<feature type="compositionally biased region" description="Basic and acidic residues" evidence="1">
    <location>
        <begin position="165"/>
        <end position="175"/>
    </location>
</feature>
<feature type="compositionally biased region" description="Basic and acidic residues" evidence="1">
    <location>
        <begin position="129"/>
        <end position="148"/>
    </location>
</feature>
<feature type="compositionally biased region" description="Basic and acidic residues" evidence="1">
    <location>
        <begin position="602"/>
        <end position="614"/>
    </location>
</feature>
<dbReference type="Proteomes" id="UP000266841">
    <property type="component" value="Unassembled WGS sequence"/>
</dbReference>
<reference evidence="3 4" key="1">
    <citation type="journal article" date="2012" name="Genome Biol.">
        <title>Genome and low-iron response of an oceanic diatom adapted to chronic iron limitation.</title>
        <authorList>
            <person name="Lommer M."/>
            <person name="Specht M."/>
            <person name="Roy A.S."/>
            <person name="Kraemer L."/>
            <person name="Andreson R."/>
            <person name="Gutowska M.A."/>
            <person name="Wolf J."/>
            <person name="Bergner S.V."/>
            <person name="Schilhabel M.B."/>
            <person name="Klostermeier U.C."/>
            <person name="Beiko R.G."/>
            <person name="Rosenstiel P."/>
            <person name="Hippler M."/>
            <person name="Laroche J."/>
        </authorList>
    </citation>
    <scope>NUCLEOTIDE SEQUENCE [LARGE SCALE GENOMIC DNA]</scope>
    <source>
        <strain evidence="3 4">CCMP1005</strain>
    </source>
</reference>
<organism evidence="3 4">
    <name type="scientific">Thalassiosira oceanica</name>
    <name type="common">Marine diatom</name>
    <dbReference type="NCBI Taxonomy" id="159749"/>
    <lineage>
        <taxon>Eukaryota</taxon>
        <taxon>Sar</taxon>
        <taxon>Stramenopiles</taxon>
        <taxon>Ochrophyta</taxon>
        <taxon>Bacillariophyta</taxon>
        <taxon>Coscinodiscophyceae</taxon>
        <taxon>Thalassiosirophycidae</taxon>
        <taxon>Thalassiosirales</taxon>
        <taxon>Thalassiosiraceae</taxon>
        <taxon>Thalassiosira</taxon>
    </lineage>
</organism>
<dbReference type="InterPro" id="IPR050185">
    <property type="entry name" value="Ub_carboxyl-term_hydrolase"/>
</dbReference>
<feature type="region of interest" description="Disordered" evidence="1">
    <location>
        <begin position="602"/>
        <end position="629"/>
    </location>
</feature>
<dbReference type="PROSITE" id="PS00972">
    <property type="entry name" value="USP_1"/>
    <property type="match status" value="1"/>
</dbReference>
<dbReference type="GO" id="GO:0004843">
    <property type="term" value="F:cysteine-type deubiquitinase activity"/>
    <property type="evidence" value="ECO:0007669"/>
    <property type="project" value="InterPro"/>
</dbReference>
<evidence type="ECO:0000313" key="3">
    <source>
        <dbReference type="EMBL" id="EJK48912.1"/>
    </source>
</evidence>
<accession>K0RQD0</accession>
<feature type="region of interest" description="Disordered" evidence="1">
    <location>
        <begin position="221"/>
        <end position="241"/>
    </location>
</feature>
<dbReference type="EMBL" id="AGNL01045297">
    <property type="protein sequence ID" value="EJK48912.1"/>
    <property type="molecule type" value="Genomic_DNA"/>
</dbReference>
<dbReference type="PANTHER" id="PTHR21646">
    <property type="entry name" value="UBIQUITIN CARBOXYL-TERMINAL HYDROLASE"/>
    <property type="match status" value="1"/>
</dbReference>
<feature type="compositionally biased region" description="Low complexity" evidence="1">
    <location>
        <begin position="32"/>
        <end position="55"/>
    </location>
</feature>
<feature type="compositionally biased region" description="Basic and acidic residues" evidence="1">
    <location>
        <begin position="11"/>
        <end position="27"/>
    </location>
</feature>
<dbReference type="InterPro" id="IPR028889">
    <property type="entry name" value="USP"/>
</dbReference>
<dbReference type="AlphaFoldDB" id="K0RQD0"/>
<dbReference type="eggNOG" id="KOG1870">
    <property type="taxonomic scope" value="Eukaryota"/>
</dbReference>
<proteinExistence type="predicted"/>
<evidence type="ECO:0000256" key="1">
    <source>
        <dbReference type="SAM" id="MobiDB-lite"/>
    </source>
</evidence>
<dbReference type="OrthoDB" id="292964at2759"/>
<feature type="domain" description="USP" evidence="2">
    <location>
        <begin position="283"/>
        <end position="681"/>
    </location>
</feature>
<dbReference type="SUPFAM" id="SSF54001">
    <property type="entry name" value="Cysteine proteinases"/>
    <property type="match status" value="1"/>
</dbReference>
<dbReference type="PROSITE" id="PS50235">
    <property type="entry name" value="USP_3"/>
    <property type="match status" value="1"/>
</dbReference>
<feature type="non-terminal residue" evidence="3">
    <location>
        <position position="732"/>
    </location>
</feature>
<keyword evidence="4" id="KW-1185">Reference proteome</keyword>
<feature type="compositionally biased region" description="Basic and acidic residues" evidence="1">
    <location>
        <begin position="69"/>
        <end position="79"/>
    </location>
</feature>
<dbReference type="PANTHER" id="PTHR21646:SF46">
    <property type="entry name" value="UBIQUITIN CARBOXYL-TERMINAL HYDROLASE"/>
    <property type="match status" value="1"/>
</dbReference>
<gene>
    <name evidence="3" type="ORF">THAOC_32253</name>
</gene>
<feature type="region of interest" description="Disordered" evidence="1">
    <location>
        <begin position="430"/>
        <end position="449"/>
    </location>
</feature>
<dbReference type="Gene3D" id="3.90.70.10">
    <property type="entry name" value="Cysteine proteinases"/>
    <property type="match status" value="1"/>
</dbReference>
<dbReference type="InterPro" id="IPR038765">
    <property type="entry name" value="Papain-like_cys_pep_sf"/>
</dbReference>
<dbReference type="Pfam" id="PF00443">
    <property type="entry name" value="UCH"/>
    <property type="match status" value="1"/>
</dbReference>
<name>K0RQD0_THAOC</name>
<evidence type="ECO:0000313" key="4">
    <source>
        <dbReference type="Proteomes" id="UP000266841"/>
    </source>
</evidence>
<comment type="caution">
    <text evidence="3">The sequence shown here is derived from an EMBL/GenBank/DDBJ whole genome shotgun (WGS) entry which is preliminary data.</text>
</comment>
<feature type="compositionally biased region" description="Gly residues" evidence="1">
    <location>
        <begin position="115"/>
        <end position="124"/>
    </location>
</feature>
<protein>
    <recommendedName>
        <fullName evidence="2">USP domain-containing protein</fullName>
    </recommendedName>
</protein>
<sequence length="732" mass="78894">MDGGPPDVDTEASRAARRSKWDMKVKQENGNSADAETAGGAGGTTSTPSSPRTTAMPGGGDPGPVRPARRGDQRRDGARPRLGGRPPEDPDALPLGAEADDPRAVEGEPPPPAGGRRGGGGRPGGAEICGRERYAQLGEERDGPRDGPRGAVRGEQPAPDGEVPSMDRELPTAREEADDPASSAPSHPLSTFDADRSHLESYFGGAGRESNAFGNVNVGPTLTFAGDDPDDVPPPLERDPDDVIALPAAAAAPSDGPLGMDDEDEFPALGAQPAKPVKRKRATGLGNLGNTCFMNSTLQCLAHTAPLRDYFLSGRFRDDLNTDNPLGTGGELAREFASLLTEMWRTKPPSTLNGGRHRGYGGKGLGWGGSHYSRYSASGDHDTTYPRSFKSTLGKHAEQFVGYDQHDSQELAIYLLDALHEDTNRVRKKPYVEKPEQGPGESDAEASETAWAAHLMREDSRILEQFMGQIKSRLECPVTGNTSTTFDPSMYLSVPIPGSTDRTMTVTFVPLEGERRAFTVTLGKNSTVVALRSKVVDLARECYGAPGLAEEDVALCDVFNDKVWKFYDKQDEAIDSIKDTDVTVAYELFPLKRAREEYAAYKKEEEENAKKSSDGGDGEDDEDDTLHPRRAAAEDVCLSGDESSSILNDADCRLLDERWTDKLAGYMVSPTRLYHLTSSRARPKEVREGTRELYKEILLFVRQCDAAAPSFPAGGAGSETEDDDARSSDSLS</sequence>
<dbReference type="InterPro" id="IPR018200">
    <property type="entry name" value="USP_CS"/>
</dbReference>
<dbReference type="InterPro" id="IPR001394">
    <property type="entry name" value="Peptidase_C19_UCH"/>
</dbReference>
<dbReference type="GO" id="GO:0016579">
    <property type="term" value="P:protein deubiquitination"/>
    <property type="evidence" value="ECO:0007669"/>
    <property type="project" value="InterPro"/>
</dbReference>
<feature type="region of interest" description="Disordered" evidence="1">
    <location>
        <begin position="1"/>
        <end position="195"/>
    </location>
</feature>
<evidence type="ECO:0000259" key="2">
    <source>
        <dbReference type="PROSITE" id="PS50235"/>
    </source>
</evidence>
<feature type="region of interest" description="Disordered" evidence="1">
    <location>
        <begin position="709"/>
        <end position="732"/>
    </location>
</feature>